<sequence>MGSALASGLVWVGRSATGDATTGFRGGVMGEDARRAAEVAARVSYGRLLALLVAWSRDIAGAEDALAEAFATALATWPESGVPANPDGWLMTAARNRLRNAYRHAAVTEAAMPELERRFNPATEQAAAFPDERLKLLFVCAHPAIDPAIRTPLMLQTVLGLDAGRIASAFLVAPSTMGQRLVRAKAKIRDSGLRFEPPSGEDLPDRLSDVLNAIYAAYGTGWDDVPGATVGTQDLSHEALYLGRLLVELMPDEPEARGLLALMLYCEARRTARRDAAGRFVPLRDQNAALWSRDHIIEAESLLTTAAQAARFGRFQCEAALQSVHIQRPITGRAHHQALRTLYDLLATHAPSLGVLVGRAAATLDAGDPAAALRQLDALPASTAVRYQPYWVTRAHVLHAASRAADAQDALQTAIGLTEDDAVRGYLRGVAAAWQAEHRAADTEAPTRHPRA</sequence>
<feature type="domain" description="RNA polymerase sigma-70 region 2" evidence="1">
    <location>
        <begin position="46"/>
        <end position="105"/>
    </location>
</feature>
<reference evidence="4" key="1">
    <citation type="journal article" date="2019" name="Int. J. Syst. Evol. Microbiol.">
        <title>The Global Catalogue of Microorganisms (GCM) 10K type strain sequencing project: providing services to taxonomists for standard genome sequencing and annotation.</title>
        <authorList>
            <consortium name="The Broad Institute Genomics Platform"/>
            <consortium name="The Broad Institute Genome Sequencing Center for Infectious Disease"/>
            <person name="Wu L."/>
            <person name="Ma J."/>
        </authorList>
    </citation>
    <scope>NUCLEOTIDE SEQUENCE [LARGE SCALE GENOMIC DNA]</scope>
    <source>
        <strain evidence="4">CGMCC 1.10106</strain>
    </source>
</reference>
<keyword evidence="4" id="KW-1185">Reference proteome</keyword>
<keyword evidence="3" id="KW-0240">DNA-directed RNA polymerase</keyword>
<dbReference type="PANTHER" id="PTHR47756">
    <property type="entry name" value="BLL6612 PROTEIN-RELATED"/>
    <property type="match status" value="1"/>
</dbReference>
<accession>A0ABQ1GZQ6</accession>
<dbReference type="InterPro" id="IPR013325">
    <property type="entry name" value="RNA_pol_sigma_r2"/>
</dbReference>
<dbReference type="InterPro" id="IPR046531">
    <property type="entry name" value="DUF6596"/>
</dbReference>
<dbReference type="InterPro" id="IPR013324">
    <property type="entry name" value="RNA_pol_sigma_r3/r4-like"/>
</dbReference>
<feature type="domain" description="DUF6596" evidence="2">
    <location>
        <begin position="206"/>
        <end position="306"/>
    </location>
</feature>
<dbReference type="PANTHER" id="PTHR47756:SF2">
    <property type="entry name" value="BLL6612 PROTEIN"/>
    <property type="match status" value="1"/>
</dbReference>
<dbReference type="Pfam" id="PF04542">
    <property type="entry name" value="Sigma70_r2"/>
    <property type="match status" value="1"/>
</dbReference>
<dbReference type="SUPFAM" id="SSF88659">
    <property type="entry name" value="Sigma3 and sigma4 domains of RNA polymerase sigma factors"/>
    <property type="match status" value="1"/>
</dbReference>
<name>A0ABQ1GZQ6_9SPHN</name>
<dbReference type="Proteomes" id="UP000618591">
    <property type="component" value="Unassembled WGS sequence"/>
</dbReference>
<comment type="caution">
    <text evidence="3">The sequence shown here is derived from an EMBL/GenBank/DDBJ whole genome shotgun (WGS) entry which is preliminary data.</text>
</comment>
<gene>
    <name evidence="3" type="ORF">GCM10011395_25210</name>
</gene>
<dbReference type="Gene3D" id="1.10.1740.10">
    <property type="match status" value="1"/>
</dbReference>
<evidence type="ECO:0000259" key="1">
    <source>
        <dbReference type="Pfam" id="PF04542"/>
    </source>
</evidence>
<evidence type="ECO:0000313" key="3">
    <source>
        <dbReference type="EMBL" id="GGA53753.1"/>
    </source>
</evidence>
<keyword evidence="3" id="KW-0804">Transcription</keyword>
<dbReference type="InterPro" id="IPR007627">
    <property type="entry name" value="RNA_pol_sigma70_r2"/>
</dbReference>
<evidence type="ECO:0000259" key="2">
    <source>
        <dbReference type="Pfam" id="PF20239"/>
    </source>
</evidence>
<dbReference type="RefSeq" id="WP_229733105.1">
    <property type="nucleotide sequence ID" value="NZ_BMDW01000015.1"/>
</dbReference>
<evidence type="ECO:0000313" key="4">
    <source>
        <dbReference type="Proteomes" id="UP000618591"/>
    </source>
</evidence>
<dbReference type="SUPFAM" id="SSF88946">
    <property type="entry name" value="Sigma2 domain of RNA polymerase sigma factors"/>
    <property type="match status" value="1"/>
</dbReference>
<dbReference type="Pfam" id="PF20239">
    <property type="entry name" value="DUF6596"/>
    <property type="match status" value="1"/>
</dbReference>
<dbReference type="GO" id="GO:0000428">
    <property type="term" value="C:DNA-directed RNA polymerase complex"/>
    <property type="evidence" value="ECO:0007669"/>
    <property type="project" value="UniProtKB-KW"/>
</dbReference>
<dbReference type="EMBL" id="BMDW01000015">
    <property type="protein sequence ID" value="GGA53753.1"/>
    <property type="molecule type" value="Genomic_DNA"/>
</dbReference>
<proteinExistence type="predicted"/>
<protein>
    <submittedName>
        <fullName evidence="3">DNA-directed RNA polymerase sigma-70 factor</fullName>
    </submittedName>
</protein>
<organism evidence="3 4">
    <name type="scientific">Sphingomonas psychrolutea</name>
    <dbReference type="NCBI Taxonomy" id="1259676"/>
    <lineage>
        <taxon>Bacteria</taxon>
        <taxon>Pseudomonadati</taxon>
        <taxon>Pseudomonadota</taxon>
        <taxon>Alphaproteobacteria</taxon>
        <taxon>Sphingomonadales</taxon>
        <taxon>Sphingomonadaceae</taxon>
        <taxon>Sphingomonas</taxon>
    </lineage>
</organism>